<accession>A0A8H7TXG9</accession>
<comment type="caution">
    <text evidence="2">The sequence shown here is derived from an EMBL/GenBank/DDBJ whole genome shotgun (WGS) entry which is preliminary data.</text>
</comment>
<dbReference type="Proteomes" id="UP000639403">
    <property type="component" value="Unassembled WGS sequence"/>
</dbReference>
<dbReference type="AlphaFoldDB" id="A0A8H7TXG9"/>
<reference evidence="2" key="2">
    <citation type="journal article" name="Front. Microbiol.">
        <title>Degradative Capacity of Two Strains of Rhodonia placenta: From Phenotype to Genotype.</title>
        <authorList>
            <person name="Kolle M."/>
            <person name="Horta M.A.C."/>
            <person name="Nowrousian M."/>
            <person name="Ohm R.A."/>
            <person name="Benz J.P."/>
            <person name="Pilgard A."/>
        </authorList>
    </citation>
    <scope>NUCLEOTIDE SEQUENCE</scope>
    <source>
        <strain evidence="2">FPRL280</strain>
    </source>
</reference>
<gene>
    <name evidence="2" type="ORF">IEO21_10253</name>
</gene>
<evidence type="ECO:0000256" key="1">
    <source>
        <dbReference type="SAM" id="MobiDB-lite"/>
    </source>
</evidence>
<evidence type="ECO:0000313" key="3">
    <source>
        <dbReference type="Proteomes" id="UP000639403"/>
    </source>
</evidence>
<dbReference type="EMBL" id="JADOXO010000722">
    <property type="protein sequence ID" value="KAF9800939.1"/>
    <property type="molecule type" value="Genomic_DNA"/>
</dbReference>
<feature type="region of interest" description="Disordered" evidence="1">
    <location>
        <begin position="1"/>
        <end position="42"/>
    </location>
</feature>
<name>A0A8H7TXG9_9APHY</name>
<sequence>MHPGHKVLRPASMQPLEKKTSLATATAAGRKGTSAMVASGST</sequence>
<evidence type="ECO:0000313" key="2">
    <source>
        <dbReference type="EMBL" id="KAF9800939.1"/>
    </source>
</evidence>
<organism evidence="2 3">
    <name type="scientific">Rhodonia placenta</name>
    <dbReference type="NCBI Taxonomy" id="104341"/>
    <lineage>
        <taxon>Eukaryota</taxon>
        <taxon>Fungi</taxon>
        <taxon>Dikarya</taxon>
        <taxon>Basidiomycota</taxon>
        <taxon>Agaricomycotina</taxon>
        <taxon>Agaricomycetes</taxon>
        <taxon>Polyporales</taxon>
        <taxon>Adustoporiaceae</taxon>
        <taxon>Rhodonia</taxon>
    </lineage>
</organism>
<reference evidence="2" key="1">
    <citation type="submission" date="2020-11" db="EMBL/GenBank/DDBJ databases">
        <authorList>
            <person name="Koelle M."/>
            <person name="Horta M.A.C."/>
            <person name="Nowrousian M."/>
            <person name="Ohm R.A."/>
            <person name="Benz P."/>
            <person name="Pilgard A."/>
        </authorList>
    </citation>
    <scope>NUCLEOTIDE SEQUENCE</scope>
    <source>
        <strain evidence="2">FPRL280</strain>
    </source>
</reference>
<protein>
    <submittedName>
        <fullName evidence="2">Uncharacterized protein</fullName>
    </submittedName>
</protein>
<proteinExistence type="predicted"/>